<dbReference type="PANTHER" id="PTHR45184">
    <property type="entry name" value="DNAJ PROTEIN ERDJ3A"/>
    <property type="match status" value="1"/>
</dbReference>
<reference evidence="6 7" key="1">
    <citation type="journal article" date="2016" name="Sci. Rep.">
        <title>The Dendrobium catenatum Lindl. genome sequence provides insights into polysaccharide synthase, floral development and adaptive evolution.</title>
        <authorList>
            <person name="Zhang G.Q."/>
            <person name="Xu Q."/>
            <person name="Bian C."/>
            <person name="Tsai W.C."/>
            <person name="Yeh C.M."/>
            <person name="Liu K.W."/>
            <person name="Yoshida K."/>
            <person name="Zhang L.S."/>
            <person name="Chang S.B."/>
            <person name="Chen F."/>
            <person name="Shi Y."/>
            <person name="Su Y.Y."/>
            <person name="Zhang Y.Q."/>
            <person name="Chen L.J."/>
            <person name="Yin Y."/>
            <person name="Lin M."/>
            <person name="Huang H."/>
            <person name="Deng H."/>
            <person name="Wang Z.W."/>
            <person name="Zhu S.L."/>
            <person name="Zhao X."/>
            <person name="Deng C."/>
            <person name="Niu S.C."/>
            <person name="Huang J."/>
            <person name="Wang M."/>
            <person name="Liu G.H."/>
            <person name="Yang H.J."/>
            <person name="Xiao X.J."/>
            <person name="Hsiao Y.Y."/>
            <person name="Wu W.L."/>
            <person name="Chen Y.Y."/>
            <person name="Mitsuda N."/>
            <person name="Ohme-Takagi M."/>
            <person name="Luo Y.B."/>
            <person name="Van de Peer Y."/>
            <person name="Liu Z.J."/>
        </authorList>
    </citation>
    <scope>NUCLEOTIDE SEQUENCE [LARGE SCALE GENOMIC DNA]</scope>
    <source>
        <tissue evidence="6">The whole plant</tissue>
    </source>
</reference>
<dbReference type="Proteomes" id="UP000233837">
    <property type="component" value="Unassembled WGS sequence"/>
</dbReference>
<dbReference type="EMBL" id="KZ502277">
    <property type="protein sequence ID" value="PKU81177.1"/>
    <property type="molecule type" value="Genomic_DNA"/>
</dbReference>
<keyword evidence="4" id="KW-0732">Signal</keyword>
<feature type="compositionally biased region" description="Polar residues" evidence="3">
    <location>
        <begin position="131"/>
        <end position="141"/>
    </location>
</feature>
<name>A0A2I0WZW2_9ASPA</name>
<evidence type="ECO:0000256" key="1">
    <source>
        <dbReference type="ARBA" id="ARBA00023186"/>
    </source>
</evidence>
<feature type="coiled-coil region" evidence="2">
    <location>
        <begin position="403"/>
        <end position="430"/>
    </location>
</feature>
<evidence type="ECO:0000313" key="6">
    <source>
        <dbReference type="EMBL" id="PKU81177.1"/>
    </source>
</evidence>
<feature type="signal peptide" evidence="4">
    <location>
        <begin position="1"/>
        <end position="23"/>
    </location>
</feature>
<dbReference type="PROSITE" id="PS50076">
    <property type="entry name" value="DNAJ_2"/>
    <property type="match status" value="1"/>
</dbReference>
<keyword evidence="7" id="KW-1185">Reference proteome</keyword>
<gene>
    <name evidence="6" type="primary">ATJ6</name>
    <name evidence="6" type="ORF">MA16_Dca015652</name>
</gene>
<dbReference type="Gene3D" id="3.40.30.10">
    <property type="entry name" value="Glutaredoxin"/>
    <property type="match status" value="1"/>
</dbReference>
<dbReference type="CDD" id="cd06257">
    <property type="entry name" value="DnaJ"/>
    <property type="match status" value="1"/>
</dbReference>
<dbReference type="CDD" id="cd02961">
    <property type="entry name" value="PDI_a_family"/>
    <property type="match status" value="1"/>
</dbReference>
<protein>
    <submittedName>
        <fullName evidence="6">Chaperone protein dnaJ 6</fullName>
    </submittedName>
</protein>
<dbReference type="OrthoDB" id="10250354at2759"/>
<feature type="domain" description="J" evidence="5">
    <location>
        <begin position="28"/>
        <end position="92"/>
    </location>
</feature>
<organism evidence="6 7">
    <name type="scientific">Dendrobium catenatum</name>
    <dbReference type="NCBI Taxonomy" id="906689"/>
    <lineage>
        <taxon>Eukaryota</taxon>
        <taxon>Viridiplantae</taxon>
        <taxon>Streptophyta</taxon>
        <taxon>Embryophyta</taxon>
        <taxon>Tracheophyta</taxon>
        <taxon>Spermatophyta</taxon>
        <taxon>Magnoliopsida</taxon>
        <taxon>Liliopsida</taxon>
        <taxon>Asparagales</taxon>
        <taxon>Orchidaceae</taxon>
        <taxon>Epidendroideae</taxon>
        <taxon>Malaxideae</taxon>
        <taxon>Dendrobiinae</taxon>
        <taxon>Dendrobium</taxon>
    </lineage>
</organism>
<dbReference type="InterPro" id="IPR036249">
    <property type="entry name" value="Thioredoxin-like_sf"/>
</dbReference>
<dbReference type="InterPro" id="IPR052842">
    <property type="entry name" value="ER_Co-chaperone"/>
</dbReference>
<feature type="chain" id="PRO_5014187720" evidence="4">
    <location>
        <begin position="24"/>
        <end position="575"/>
    </location>
</feature>
<dbReference type="STRING" id="906689.A0A2I0WZW2"/>
<dbReference type="InterPro" id="IPR001623">
    <property type="entry name" value="DnaJ_domain"/>
</dbReference>
<dbReference type="Gene3D" id="1.10.287.110">
    <property type="entry name" value="DnaJ domain"/>
    <property type="match status" value="1"/>
</dbReference>
<dbReference type="SMART" id="SM00271">
    <property type="entry name" value="DnaJ"/>
    <property type="match status" value="1"/>
</dbReference>
<proteinExistence type="predicted"/>
<keyword evidence="2" id="KW-0175">Coiled coil</keyword>
<evidence type="ECO:0000313" key="7">
    <source>
        <dbReference type="Proteomes" id="UP000233837"/>
    </source>
</evidence>
<accession>A0A2I0WZW2</accession>
<reference evidence="6 7" key="2">
    <citation type="journal article" date="2017" name="Nature">
        <title>The Apostasia genome and the evolution of orchids.</title>
        <authorList>
            <person name="Zhang G.Q."/>
            <person name="Liu K.W."/>
            <person name="Li Z."/>
            <person name="Lohaus R."/>
            <person name="Hsiao Y.Y."/>
            <person name="Niu S.C."/>
            <person name="Wang J.Y."/>
            <person name="Lin Y.C."/>
            <person name="Xu Q."/>
            <person name="Chen L.J."/>
            <person name="Yoshida K."/>
            <person name="Fujiwara S."/>
            <person name="Wang Z.W."/>
            <person name="Zhang Y.Q."/>
            <person name="Mitsuda N."/>
            <person name="Wang M."/>
            <person name="Liu G.H."/>
            <person name="Pecoraro L."/>
            <person name="Huang H.X."/>
            <person name="Xiao X.J."/>
            <person name="Lin M."/>
            <person name="Wu X.Y."/>
            <person name="Wu W.L."/>
            <person name="Chen Y.Y."/>
            <person name="Chang S.B."/>
            <person name="Sakamoto S."/>
            <person name="Ohme-Takagi M."/>
            <person name="Yagi M."/>
            <person name="Zeng S.J."/>
            <person name="Shen C.Y."/>
            <person name="Yeh C.M."/>
            <person name="Luo Y.B."/>
            <person name="Tsai W.C."/>
            <person name="Van de Peer Y."/>
            <person name="Liu Z.J."/>
        </authorList>
    </citation>
    <scope>NUCLEOTIDE SEQUENCE [LARGE SCALE GENOMIC DNA]</scope>
    <source>
        <tissue evidence="6">The whole plant</tissue>
    </source>
</reference>
<dbReference type="AlphaFoldDB" id="A0A2I0WZW2"/>
<dbReference type="PROSITE" id="PS00636">
    <property type="entry name" value="DNAJ_1"/>
    <property type="match status" value="1"/>
</dbReference>
<dbReference type="Pfam" id="PF00226">
    <property type="entry name" value="DnaJ"/>
    <property type="match status" value="1"/>
</dbReference>
<dbReference type="InterPro" id="IPR036869">
    <property type="entry name" value="J_dom_sf"/>
</dbReference>
<evidence type="ECO:0000256" key="2">
    <source>
        <dbReference type="SAM" id="Coils"/>
    </source>
</evidence>
<evidence type="ECO:0000259" key="5">
    <source>
        <dbReference type="PROSITE" id="PS50076"/>
    </source>
</evidence>
<dbReference type="PRINTS" id="PR00625">
    <property type="entry name" value="JDOMAIN"/>
</dbReference>
<dbReference type="GO" id="GO:0005783">
    <property type="term" value="C:endoplasmic reticulum"/>
    <property type="evidence" value="ECO:0007669"/>
    <property type="project" value="UniProtKB-ARBA"/>
</dbReference>
<dbReference type="InterPro" id="IPR018253">
    <property type="entry name" value="DnaJ_domain_CS"/>
</dbReference>
<sequence length="575" mass="63910">MMIRPVLLFVLLALPFFFFLSRGAKTLDPYKVLGVEKSATQRDIQKAFHKLSLKYHPDKNKNKGAQEKFAEINNAYEILSDEDKRKNYDLYGDAQGNTGFNEGNFGNREGYTYFSSGGPGGEHFTSGPGGWQTTSGQGNTRSFSFSFGGDSSTSGSPFGFDMGDIFSNFFRSSGKYNGNHQGGFSSSGTGPNSEFPPVNIEDIDLPSFNKKIRDQGMTWLLLFYSSSSKGHNAIESVISEVANSLHGAVKAGKINCQTEQALCRDLGVPSSKLDRLFIYRDGSNGRDSLLEYNGEFDPRSLKSFCQDHLPRISERVDLSRFEFPSINENLPQVLLLSTKKDTPIMWRVISGLYRKRFAFYDAEVHDVSHPFLKKYEVKELPALVGRLSNGDTYVLKAGPGIAVKDLQSGINELKSLLESFERKNKAASSHSKKTESQEKSIPLLTPSNMNTLCGDATPVCFIGVFRSQKAREKLDNILSALSRKTLVRKQSQGLGHGDSISYSLLDAKKQAQILSSFDRSGFKSFDTFILSYKPRKGKFAAYTGELTMEEVEKFVGSVLNGDVIFTKIRQNPTFK</sequence>
<keyword evidence="1" id="KW-0143">Chaperone</keyword>
<dbReference type="SUPFAM" id="SSF52833">
    <property type="entry name" value="Thioredoxin-like"/>
    <property type="match status" value="1"/>
</dbReference>
<evidence type="ECO:0000256" key="3">
    <source>
        <dbReference type="SAM" id="MobiDB-lite"/>
    </source>
</evidence>
<evidence type="ECO:0000256" key="4">
    <source>
        <dbReference type="SAM" id="SignalP"/>
    </source>
</evidence>
<dbReference type="SUPFAM" id="SSF46565">
    <property type="entry name" value="Chaperone J-domain"/>
    <property type="match status" value="1"/>
</dbReference>
<feature type="region of interest" description="Disordered" evidence="3">
    <location>
        <begin position="116"/>
        <end position="146"/>
    </location>
</feature>
<dbReference type="FunFam" id="1.10.287.110:FF:000045">
    <property type="entry name" value="Molecular chaperone DnaJ"/>
    <property type="match status" value="1"/>
</dbReference>
<dbReference type="PANTHER" id="PTHR45184:SF1">
    <property type="entry name" value="DNAJ PROTEIN ERDJ3A"/>
    <property type="match status" value="1"/>
</dbReference>